<feature type="transmembrane region" description="Helical" evidence="1">
    <location>
        <begin position="114"/>
        <end position="131"/>
    </location>
</feature>
<proteinExistence type="predicted"/>
<feature type="transmembrane region" description="Helical" evidence="1">
    <location>
        <begin position="21"/>
        <end position="47"/>
    </location>
</feature>
<dbReference type="AlphaFoldDB" id="A0A6M4IZI6"/>
<keyword evidence="3" id="KW-1185">Reference proteome</keyword>
<reference evidence="2 3" key="1">
    <citation type="submission" date="2020-05" db="EMBL/GenBank/DDBJ databases">
        <title>Complete genome sequence of Gemmatimonas greenlandica TET16.</title>
        <authorList>
            <person name="Zeng Y."/>
        </authorList>
    </citation>
    <scope>NUCLEOTIDE SEQUENCE [LARGE SCALE GENOMIC DNA]</scope>
    <source>
        <strain evidence="2 3">TET16</strain>
    </source>
</reference>
<evidence type="ECO:0000313" key="2">
    <source>
        <dbReference type="EMBL" id="QJR37631.1"/>
    </source>
</evidence>
<dbReference type="KEGG" id="ggr:HKW67_19960"/>
<dbReference type="Proteomes" id="UP000500938">
    <property type="component" value="Chromosome"/>
</dbReference>
<feature type="transmembrane region" description="Helical" evidence="1">
    <location>
        <begin position="59"/>
        <end position="77"/>
    </location>
</feature>
<organism evidence="2 3">
    <name type="scientific">Gemmatimonas groenlandica</name>
    <dbReference type="NCBI Taxonomy" id="2732249"/>
    <lineage>
        <taxon>Bacteria</taxon>
        <taxon>Pseudomonadati</taxon>
        <taxon>Gemmatimonadota</taxon>
        <taxon>Gemmatimonadia</taxon>
        <taxon>Gemmatimonadales</taxon>
        <taxon>Gemmatimonadaceae</taxon>
        <taxon>Gemmatimonas</taxon>
    </lineage>
</organism>
<evidence type="ECO:0000256" key="1">
    <source>
        <dbReference type="SAM" id="Phobius"/>
    </source>
</evidence>
<protein>
    <submittedName>
        <fullName evidence="2">Uncharacterized protein</fullName>
    </submittedName>
</protein>
<evidence type="ECO:0000313" key="3">
    <source>
        <dbReference type="Proteomes" id="UP000500938"/>
    </source>
</evidence>
<dbReference type="EMBL" id="CP053085">
    <property type="protein sequence ID" value="QJR37631.1"/>
    <property type="molecule type" value="Genomic_DNA"/>
</dbReference>
<keyword evidence="1" id="KW-0472">Membrane</keyword>
<name>A0A6M4IZI6_9BACT</name>
<accession>A0A6M4IZI6</accession>
<keyword evidence="1" id="KW-0812">Transmembrane</keyword>
<sequence>MPTVTRQPNIAPRSQELPARIRWVSGYFAIGGAVGVAGALIGASALFFDLGVVSTTLHAKPWMPLVALANGAGWIYASRQLADGERRGAIVAIVAMLPAVVQVVTGNGGLDSTAILHAVAVVGLLSVWRRLR</sequence>
<keyword evidence="1" id="KW-1133">Transmembrane helix</keyword>
<dbReference type="RefSeq" id="WP_171227066.1">
    <property type="nucleotide sequence ID" value="NZ_CP053085.1"/>
</dbReference>
<feature type="transmembrane region" description="Helical" evidence="1">
    <location>
        <begin position="89"/>
        <end position="108"/>
    </location>
</feature>
<gene>
    <name evidence="2" type="ORF">HKW67_19960</name>
</gene>